<sequence length="416" mass="46918">MAYGAVPLIWINYSCRWQKLTCSFIFLQTVPTDKYLLSSPLNRSASCMKKVAIVINTSWNIYNFRMGLIRALQREGMEVWAIAPRDAYSARLQEAGCHFVPVAMQGSAANPLVEAGVFKELYAAYRQVKPDVLLHYTIKPNLYGSVAARMLGIPCINNVSGLGTVFLNNSLVAKVARRMYRYAFRSPKKVFFQNPDDQGLFLRFGIVDPAITEVIPGSGIDTGRFMPNGHHRGEEFTFLVISRLLFDKGLVEFADAVRLLKQQGIKARFQLLGAADPGHRRGIPLSVLDQWVQEELIDYLGTTDQVLPHIHKADCIVLPSYREGTPRTLLEAASAAKPIVATDVPGCNNVVTDGHNGFLCRVRDPRDLADKMLKMYQLEEEHRLQLGRNSRKIAVERFDERLVIERYLATIREFAR</sequence>
<proteinExistence type="predicted"/>
<feature type="domain" description="Glycosyltransferase subfamily 4-like N-terminal" evidence="1">
    <location>
        <begin position="50"/>
        <end position="194"/>
    </location>
</feature>
<dbReference type="PATRIC" id="fig|1279009.4.peg.2077"/>
<dbReference type="CDD" id="cd03808">
    <property type="entry name" value="GT4_CapM-like"/>
    <property type="match status" value="1"/>
</dbReference>
<dbReference type="AlphaFoldDB" id="M7NM41"/>
<comment type="caution">
    <text evidence="2">The sequence shown here is derived from an EMBL/GenBank/DDBJ whole genome shotgun (WGS) entry which is preliminary data.</text>
</comment>
<dbReference type="EMBL" id="AODQ01000044">
    <property type="protein sequence ID" value="EMR02840.1"/>
    <property type="molecule type" value="Genomic_DNA"/>
</dbReference>
<dbReference type="PANTHER" id="PTHR12526">
    <property type="entry name" value="GLYCOSYLTRANSFERASE"/>
    <property type="match status" value="1"/>
</dbReference>
<dbReference type="PANTHER" id="PTHR12526:SF638">
    <property type="entry name" value="SPORE COAT PROTEIN SA"/>
    <property type="match status" value="1"/>
</dbReference>
<dbReference type="SUPFAM" id="SSF53756">
    <property type="entry name" value="UDP-Glycosyltransferase/glycogen phosphorylase"/>
    <property type="match status" value="1"/>
</dbReference>
<evidence type="ECO:0000259" key="1">
    <source>
        <dbReference type="Pfam" id="PF13477"/>
    </source>
</evidence>
<dbReference type="GO" id="GO:0016757">
    <property type="term" value="F:glycosyltransferase activity"/>
    <property type="evidence" value="ECO:0007669"/>
    <property type="project" value="TreeGrafter"/>
</dbReference>
<gene>
    <name evidence="2" type="ORF">ADICEAN_02048</name>
</gene>
<dbReference type="Gene3D" id="3.40.50.2000">
    <property type="entry name" value="Glycogen Phosphorylase B"/>
    <property type="match status" value="2"/>
</dbReference>
<evidence type="ECO:0000313" key="3">
    <source>
        <dbReference type="Proteomes" id="UP000011910"/>
    </source>
</evidence>
<reference evidence="2 3" key="1">
    <citation type="journal article" date="2013" name="Genome Announc.">
        <title>Draft Genome Sequence of Cesiribacter andamanensis Strain AMV16T, Isolated from a Soil Sample from a Mud Volcano in the Andaman Islands, India.</title>
        <authorList>
            <person name="Shivaji S."/>
            <person name="Ara S."/>
            <person name="Begum Z."/>
            <person name="Srinivas T.N."/>
            <person name="Singh A."/>
            <person name="Kumar Pinnaka A."/>
        </authorList>
    </citation>
    <scope>NUCLEOTIDE SEQUENCE [LARGE SCALE GENOMIC DNA]</scope>
    <source>
        <strain evidence="2 3">AMV16</strain>
    </source>
</reference>
<name>M7NM41_9BACT</name>
<dbReference type="STRING" id="1279009.ADICEAN_02048"/>
<dbReference type="InterPro" id="IPR028098">
    <property type="entry name" value="Glyco_trans_4-like_N"/>
</dbReference>
<keyword evidence="2" id="KW-0808">Transferase</keyword>
<dbReference type="Proteomes" id="UP000011910">
    <property type="component" value="Unassembled WGS sequence"/>
</dbReference>
<dbReference type="eggNOG" id="COG0438">
    <property type="taxonomic scope" value="Bacteria"/>
</dbReference>
<dbReference type="Pfam" id="PF13692">
    <property type="entry name" value="Glyco_trans_1_4"/>
    <property type="match status" value="1"/>
</dbReference>
<accession>M7NM41</accession>
<protein>
    <submittedName>
        <fullName evidence="2">Colanic acid biosynthesis glycosyltransferase WcaL</fullName>
    </submittedName>
</protein>
<organism evidence="2 3">
    <name type="scientific">Cesiribacter andamanensis AMV16</name>
    <dbReference type="NCBI Taxonomy" id="1279009"/>
    <lineage>
        <taxon>Bacteria</taxon>
        <taxon>Pseudomonadati</taxon>
        <taxon>Bacteroidota</taxon>
        <taxon>Cytophagia</taxon>
        <taxon>Cytophagales</taxon>
        <taxon>Cesiribacteraceae</taxon>
        <taxon>Cesiribacter</taxon>
    </lineage>
</organism>
<dbReference type="Pfam" id="PF13477">
    <property type="entry name" value="Glyco_trans_4_2"/>
    <property type="match status" value="1"/>
</dbReference>
<evidence type="ECO:0000313" key="2">
    <source>
        <dbReference type="EMBL" id="EMR02840.1"/>
    </source>
</evidence>
<keyword evidence="3" id="KW-1185">Reference proteome</keyword>